<evidence type="ECO:0000313" key="3">
    <source>
        <dbReference type="Proteomes" id="UP001219525"/>
    </source>
</evidence>
<sequence>MAFKNFKFPDGFFPEMSAPDIATSASSLSQAGQNTSSMLPPNDQAPIPTSMPTQSVARSSFRPQLSPIFIPPSFASHLPSPTTFGTPDSGYQSAFTPSSRTGFFSSPVSPLDQRGKRVSAAAAHNPPPLYHLPDGEDDSDEEEKGGDDEDEGVISDAERLLKLYNAGHVVAKIGVNKCWHLQCNRCSKWVNTSIPERTPLSSAGQFSGLGSHQGGIKCTYSPTYHVRAATAPPDPQTVPTTVPTDAMDVDDDVFTFRYGRSSSAPPEEIRPPTPDPAPTRASSCPGVLVNWEIEAGPPGRTFPWHRVIHRGASDSQTEPFRIEIDSAEVTRAFSMKCAGSTVTAPCVECLKIPRRLAELKELATDAKPHTNRRFLNYEQLTSQVGDKDSEIRKLRLRCVKLGQKLGNCIRKLTDYRRLAFAVAESNIPRLEQFLSVGLRNGASPRKLTNMLADALEGNTPAPNARPSTDSRTIDLTLMTYILGGRKLLYALSHANGLPSLRTLQNYMAFTRIMPTIGTISVSDILHNIQEVILKPRAAAERNTLRGVNLMVDEVALEERAVHFRHNNCVGGLCWRHSPLVNLVLSTYDSALALVKSLKEGRVHFAKEMTVVAASCFGESGTYPILVLPTCKHVNAADSRTIYEVVMDAWRTSGAMTKVGRIWCWSTDGDMVRRISGYEAFLSQKLSSTGTSRVIHGTLAGMAGLNLWTGPDDSTNYTTGFCTLLRSPAGMAINNGLIINPTMLARYLIRLPGLDAAAVHDLLFPHDAQDVPRAVQLLLGVIALGQLEYGAADANTACEVDARHLLASVIKSLIEPFTNTSMTLTEQVTSLAKFSHLSFTLFRCSRLQYMSNQLYGDSQTMVKNAMFCLAKQQELDPTAPFYLFHVGDDPLERLFGKLRMLGGHNSAMNYQQAIDRLGHACDLQGAFMRNPDLEQGERRLSMSRSEGVDHLTMKSWTADLMAGSCHLASAWRAGCDAAVEILTKTSIPRDHYDYDMLFADEDVDMLRPWRGGYYPGVDTGADRSQPTESATPDPASAPSTTPAPAASTTPAAAPFDTSVPTPSTAAPSPTLPAATAPAPADTPAPPSSTPAPQNSDEDEDAEGDGVSFGESITADTAPELELPTGPGVTPNDYLNVNGKWVHKQRICRLVISKDFEPKSIVRLLRVRGHTNVNAKARDDTNIDPAVLLGPNTFVVGDPILTLLRTETKVSLAVLRTTAIHQDGVSRSSILTSTIQNPAAKVKITGQILSMTMARKTAASDLDNPPPTNATVRAADWLDTDADSEWGWIWNGEYLKVDSVMRGTTGGDAADKVATDKVVLVSVPGVLTELVNPTTVDASVRLGKERAFRINSMSKSWEVDDKQMGMVCELLWGRAVENKVAAGSIVGVKASDVFPYVFDDGNPALLSDIPTQQLTHEHGEKLNRVCECCGQRCENQRAHMGSHILSKMRRVPEALKRQVGDSLPCGFCGESGHATCNVYLKIKSKSATIQTNCRLATVINTLTAGNPSAAQPAQWRYNMEEHLRTAHPEYASPRNPDAQQRLPYNVWTAMEITDAEHRALGIPPNQIPAAFARVTGPDEGVDVAGQQLGVQQRATCNCNVRCGEPVSPVTSFRRFFSGRSLAGSSPEIAPGSSFGANFLRNSLTGCAGPKIAWNASKQLATLTLYLKKGRNAVDASHGAIGYRNSALDTYLYFDALLGAQAGWKGIIIIKLSSSPCDSAANKYFAWLDMFASKQSFRPGRRAGTTECPQRWLPSGRCEEAPLGPSWGRLARVHIRIWLRLRLRRTFFSGAFTLGSDASSGRSSPEPKTGLSPIIRGPSRPHRTSRANFRDRSRRDYCT</sequence>
<dbReference type="Proteomes" id="UP001219525">
    <property type="component" value="Unassembled WGS sequence"/>
</dbReference>
<feature type="compositionally biased region" description="Polar residues" evidence="1">
    <location>
        <begin position="23"/>
        <end position="39"/>
    </location>
</feature>
<feature type="compositionally biased region" description="Basic and acidic residues" evidence="1">
    <location>
        <begin position="1825"/>
        <end position="1836"/>
    </location>
</feature>
<keyword evidence="3" id="KW-1185">Reference proteome</keyword>
<proteinExistence type="predicted"/>
<feature type="region of interest" description="Disordered" evidence="1">
    <location>
        <begin position="81"/>
        <end position="151"/>
    </location>
</feature>
<feature type="region of interest" description="Disordered" evidence="1">
    <location>
        <begin position="259"/>
        <end position="283"/>
    </location>
</feature>
<accession>A0AAD6YHP9</accession>
<protein>
    <submittedName>
        <fullName evidence="2">Uncharacterized protein</fullName>
    </submittedName>
</protein>
<feature type="region of interest" description="Disordered" evidence="1">
    <location>
        <begin position="23"/>
        <end position="60"/>
    </location>
</feature>
<organism evidence="2 3">
    <name type="scientific">Mycena pura</name>
    <dbReference type="NCBI Taxonomy" id="153505"/>
    <lineage>
        <taxon>Eukaryota</taxon>
        <taxon>Fungi</taxon>
        <taxon>Dikarya</taxon>
        <taxon>Basidiomycota</taxon>
        <taxon>Agaricomycotina</taxon>
        <taxon>Agaricomycetes</taxon>
        <taxon>Agaricomycetidae</taxon>
        <taxon>Agaricales</taxon>
        <taxon>Marasmiineae</taxon>
        <taxon>Mycenaceae</taxon>
        <taxon>Mycena</taxon>
    </lineage>
</organism>
<name>A0AAD6YHP9_9AGAR</name>
<feature type="compositionally biased region" description="Acidic residues" evidence="1">
    <location>
        <begin position="135"/>
        <end position="151"/>
    </location>
</feature>
<dbReference type="PANTHER" id="PTHR24216">
    <property type="entry name" value="PAXILLIN-RELATED"/>
    <property type="match status" value="1"/>
</dbReference>
<feature type="region of interest" description="Disordered" evidence="1">
    <location>
        <begin position="1015"/>
        <end position="1127"/>
    </location>
</feature>
<feature type="compositionally biased region" description="Polar residues" evidence="1">
    <location>
        <begin position="50"/>
        <end position="60"/>
    </location>
</feature>
<dbReference type="EMBL" id="JARJCW010000019">
    <property type="protein sequence ID" value="KAJ7214376.1"/>
    <property type="molecule type" value="Genomic_DNA"/>
</dbReference>
<evidence type="ECO:0000313" key="2">
    <source>
        <dbReference type="EMBL" id="KAJ7214376.1"/>
    </source>
</evidence>
<dbReference type="PANTHER" id="PTHR24216:SF65">
    <property type="entry name" value="PAXILLIN-LIKE PROTEIN 1"/>
    <property type="match status" value="1"/>
</dbReference>
<evidence type="ECO:0000256" key="1">
    <source>
        <dbReference type="SAM" id="MobiDB-lite"/>
    </source>
</evidence>
<gene>
    <name evidence="2" type="ORF">GGX14DRAFT_392406</name>
</gene>
<comment type="caution">
    <text evidence="2">The sequence shown here is derived from an EMBL/GenBank/DDBJ whole genome shotgun (WGS) entry which is preliminary data.</text>
</comment>
<reference evidence="2" key="1">
    <citation type="submission" date="2023-03" db="EMBL/GenBank/DDBJ databases">
        <title>Massive genome expansion in bonnet fungi (Mycena s.s.) driven by repeated elements and novel gene families across ecological guilds.</title>
        <authorList>
            <consortium name="Lawrence Berkeley National Laboratory"/>
            <person name="Harder C.B."/>
            <person name="Miyauchi S."/>
            <person name="Viragh M."/>
            <person name="Kuo A."/>
            <person name="Thoen E."/>
            <person name="Andreopoulos B."/>
            <person name="Lu D."/>
            <person name="Skrede I."/>
            <person name="Drula E."/>
            <person name="Henrissat B."/>
            <person name="Morin E."/>
            <person name="Kohler A."/>
            <person name="Barry K."/>
            <person name="LaButti K."/>
            <person name="Morin E."/>
            <person name="Salamov A."/>
            <person name="Lipzen A."/>
            <person name="Mereny Z."/>
            <person name="Hegedus B."/>
            <person name="Baldrian P."/>
            <person name="Stursova M."/>
            <person name="Weitz H."/>
            <person name="Taylor A."/>
            <person name="Grigoriev I.V."/>
            <person name="Nagy L.G."/>
            <person name="Martin F."/>
            <person name="Kauserud H."/>
        </authorList>
    </citation>
    <scope>NUCLEOTIDE SEQUENCE</scope>
    <source>
        <strain evidence="2">9144</strain>
    </source>
</reference>
<feature type="compositionally biased region" description="Pro residues" evidence="1">
    <location>
        <begin position="1079"/>
        <end position="1088"/>
    </location>
</feature>
<feature type="compositionally biased region" description="Low complexity" evidence="1">
    <location>
        <begin position="1025"/>
        <end position="1078"/>
    </location>
</feature>
<feature type="compositionally biased region" description="Polar residues" evidence="1">
    <location>
        <begin position="81"/>
        <end position="108"/>
    </location>
</feature>
<feature type="region of interest" description="Disordered" evidence="1">
    <location>
        <begin position="1793"/>
        <end position="1836"/>
    </location>
</feature>